<proteinExistence type="predicted"/>
<gene>
    <name evidence="2" type="ORF">GCM10022419_016890</name>
</gene>
<sequence>MYKSIAAISITAAALMIAAVPAIADDDFAGPQDAQCGHSLAGLFKLRSPFLAKFVGECADTDDMHTAHLVD</sequence>
<keyword evidence="1" id="KW-0732">Signal</keyword>
<accession>A0ABP6VPA3</accession>
<evidence type="ECO:0000313" key="3">
    <source>
        <dbReference type="Proteomes" id="UP001500630"/>
    </source>
</evidence>
<dbReference type="EMBL" id="BAABDQ010000003">
    <property type="protein sequence ID" value="GAA3537573.1"/>
    <property type="molecule type" value="Genomic_DNA"/>
</dbReference>
<protein>
    <submittedName>
        <fullName evidence="2">Uncharacterized protein</fullName>
    </submittedName>
</protein>
<keyword evidence="3" id="KW-1185">Reference proteome</keyword>
<organism evidence="2 3">
    <name type="scientific">Nonomuraea rosea</name>
    <dbReference type="NCBI Taxonomy" id="638574"/>
    <lineage>
        <taxon>Bacteria</taxon>
        <taxon>Bacillati</taxon>
        <taxon>Actinomycetota</taxon>
        <taxon>Actinomycetes</taxon>
        <taxon>Streptosporangiales</taxon>
        <taxon>Streptosporangiaceae</taxon>
        <taxon>Nonomuraea</taxon>
    </lineage>
</organism>
<reference evidence="3" key="1">
    <citation type="journal article" date="2019" name="Int. J. Syst. Evol. Microbiol.">
        <title>The Global Catalogue of Microorganisms (GCM) 10K type strain sequencing project: providing services to taxonomists for standard genome sequencing and annotation.</title>
        <authorList>
            <consortium name="The Broad Institute Genomics Platform"/>
            <consortium name="The Broad Institute Genome Sequencing Center for Infectious Disease"/>
            <person name="Wu L."/>
            <person name="Ma J."/>
        </authorList>
    </citation>
    <scope>NUCLEOTIDE SEQUENCE [LARGE SCALE GENOMIC DNA]</scope>
    <source>
        <strain evidence="3">JCM 17326</strain>
    </source>
</reference>
<feature type="chain" id="PRO_5045516724" evidence="1">
    <location>
        <begin position="25"/>
        <end position="71"/>
    </location>
</feature>
<name>A0ABP6VPA3_9ACTN</name>
<dbReference type="Proteomes" id="UP001500630">
    <property type="component" value="Unassembled WGS sequence"/>
</dbReference>
<dbReference type="RefSeq" id="WP_345560034.1">
    <property type="nucleotide sequence ID" value="NZ_BAABDQ010000003.1"/>
</dbReference>
<evidence type="ECO:0000313" key="2">
    <source>
        <dbReference type="EMBL" id="GAA3537573.1"/>
    </source>
</evidence>
<comment type="caution">
    <text evidence="2">The sequence shown here is derived from an EMBL/GenBank/DDBJ whole genome shotgun (WGS) entry which is preliminary data.</text>
</comment>
<evidence type="ECO:0000256" key="1">
    <source>
        <dbReference type="SAM" id="SignalP"/>
    </source>
</evidence>
<feature type="signal peptide" evidence="1">
    <location>
        <begin position="1"/>
        <end position="24"/>
    </location>
</feature>